<dbReference type="Proteomes" id="UP000268829">
    <property type="component" value="Unassembled WGS sequence"/>
</dbReference>
<dbReference type="SUPFAM" id="SSF48371">
    <property type="entry name" value="ARM repeat"/>
    <property type="match status" value="1"/>
</dbReference>
<evidence type="ECO:0000313" key="2">
    <source>
        <dbReference type="Proteomes" id="UP000268829"/>
    </source>
</evidence>
<evidence type="ECO:0000313" key="1">
    <source>
        <dbReference type="EMBL" id="RNB58837.1"/>
    </source>
</evidence>
<name>A0A3M8B771_9BACL</name>
<accession>A0A3M8B771</accession>
<sequence length="544" mass="64229">MRDMSKEEQDLIDELYGKNSFLNIFKRSDTRKIEILQSLANSRSMLTLTFLLPFAIETSETVRSTARDTIHSIICRHGKQNLIGFDQYMRRLAPYHYQEKMARWHHLSPEYVKAIRINDESDVSFIGICSFHRNGYVREAAVEMLAHQFSGKEIPFLLLRMNDWLPKIRFMAFKALKQRIRPDYVKHFLEAIYLVKHLSEYYNREKFSDFVDEIYGLFRHPENRKVLLSGFHSKAPIVRRFCFELAINLPDIEQESVISEALRQSDAWIRLQVAKHICRNYSNECLIQWLKRIRSDVFPPIRQLALQTYMEHFSEQSTKELLAALLDRHKTIREMARYYLKDKRIDFSSFYREKLNGTNERLIQAAIAGVGETGDKTDAQWIVPFLCHENARTRRAAVKALGILNPEDYTDVFINSLQSDKPSVSREARQVLANIIDLRHAELLWGIYVNDLRPYVKKNILFLFTKFGKADNILYLLRACAVQEEEIRDLAKRHVESWMCGYNTRFYVSMSDEKRQKLKGILDEVKDFLPEYTVREFEFLISKN</sequence>
<protein>
    <submittedName>
        <fullName evidence="1">HEAT repeat domain-containing protein</fullName>
    </submittedName>
</protein>
<gene>
    <name evidence="1" type="ORF">EDM57_06435</name>
</gene>
<organism evidence="1 2">
    <name type="scientific">Brevibacillus gelatini</name>
    <dbReference type="NCBI Taxonomy" id="1655277"/>
    <lineage>
        <taxon>Bacteria</taxon>
        <taxon>Bacillati</taxon>
        <taxon>Bacillota</taxon>
        <taxon>Bacilli</taxon>
        <taxon>Bacillales</taxon>
        <taxon>Paenibacillaceae</taxon>
        <taxon>Brevibacillus</taxon>
    </lineage>
</organism>
<dbReference type="AlphaFoldDB" id="A0A3M8B771"/>
<reference evidence="1 2" key="1">
    <citation type="submission" date="2018-10" db="EMBL/GenBank/DDBJ databases">
        <title>Phylogenomics of Brevibacillus.</title>
        <authorList>
            <person name="Dunlap C."/>
        </authorList>
    </citation>
    <scope>NUCLEOTIDE SEQUENCE [LARGE SCALE GENOMIC DNA]</scope>
    <source>
        <strain evidence="1 2">DSM 100115</strain>
    </source>
</reference>
<dbReference type="Gene3D" id="1.25.10.10">
    <property type="entry name" value="Leucine-rich Repeat Variant"/>
    <property type="match status" value="1"/>
</dbReference>
<dbReference type="OrthoDB" id="9776303at2"/>
<comment type="caution">
    <text evidence="1">The sequence shown here is derived from an EMBL/GenBank/DDBJ whole genome shotgun (WGS) entry which is preliminary data.</text>
</comment>
<dbReference type="RefSeq" id="WP_122903942.1">
    <property type="nucleotide sequence ID" value="NZ_RHHS01000016.1"/>
</dbReference>
<keyword evidence="2" id="KW-1185">Reference proteome</keyword>
<proteinExistence type="predicted"/>
<dbReference type="EMBL" id="RHHS01000016">
    <property type="protein sequence ID" value="RNB58837.1"/>
    <property type="molecule type" value="Genomic_DNA"/>
</dbReference>
<dbReference type="InterPro" id="IPR011989">
    <property type="entry name" value="ARM-like"/>
</dbReference>
<dbReference type="InterPro" id="IPR016024">
    <property type="entry name" value="ARM-type_fold"/>
</dbReference>
<dbReference type="Pfam" id="PF13646">
    <property type="entry name" value="HEAT_2"/>
    <property type="match status" value="1"/>
</dbReference>